<organism evidence="1">
    <name type="scientific">uncultured bacterium</name>
    <name type="common">gcode 4</name>
    <dbReference type="NCBI Taxonomy" id="1234023"/>
    <lineage>
        <taxon>Bacteria</taxon>
        <taxon>environmental samples</taxon>
    </lineage>
</organism>
<dbReference type="EMBL" id="AMFJ01000097">
    <property type="protein sequence ID" value="EKE29782.1"/>
    <property type="molecule type" value="Genomic_DNA"/>
</dbReference>
<dbReference type="AlphaFoldDB" id="K2G660"/>
<name>K2G660_9BACT</name>
<accession>K2G660</accession>
<sequence length="187" mass="22087">MLNTYKAPGIPTEKFLLPEGLVVSVQIAEKYRDKIDMIISASPAFQASDIHWLSKELDYHLLFDWRDDWNSRKEIEMLKQLRGALLQSDEKLVFRQVLGLIDFMRGLVMRYGEMFYQKMLSFEAGEKEDDCWNNRMYQSSRLGECILIWIRLGIDSEILELWKSKLREDDADFITRNILPLDLLQKS</sequence>
<protein>
    <submittedName>
        <fullName evidence="1">Uncharacterized protein</fullName>
    </submittedName>
</protein>
<reference evidence="1" key="1">
    <citation type="journal article" date="2012" name="Science">
        <title>Fermentation, hydrogen, and sulfur metabolism in multiple uncultivated bacterial phyla.</title>
        <authorList>
            <person name="Wrighton K.C."/>
            <person name="Thomas B.C."/>
            <person name="Sharon I."/>
            <person name="Miller C.S."/>
            <person name="Castelle C.J."/>
            <person name="VerBerkmoes N.C."/>
            <person name="Wilkins M.J."/>
            <person name="Hettich R.L."/>
            <person name="Lipton M.S."/>
            <person name="Williams K.H."/>
            <person name="Long P.E."/>
            <person name="Banfield J.F."/>
        </authorList>
    </citation>
    <scope>NUCLEOTIDE SEQUENCE [LARGE SCALE GENOMIC DNA]</scope>
</reference>
<evidence type="ECO:0000313" key="1">
    <source>
        <dbReference type="EMBL" id="EKE29782.1"/>
    </source>
</evidence>
<comment type="caution">
    <text evidence="1">The sequence shown here is derived from an EMBL/GenBank/DDBJ whole genome shotgun (WGS) entry which is preliminary data.</text>
</comment>
<gene>
    <name evidence="1" type="ORF">ACD_2C00097G0005</name>
</gene>
<proteinExistence type="predicted"/>